<proteinExistence type="predicted"/>
<name>A0A183DQB7_9BILA</name>
<evidence type="ECO:0000259" key="1">
    <source>
        <dbReference type="Pfam" id="PF09324"/>
    </source>
</evidence>
<accession>A0A183DQB7</accession>
<organism evidence="2">
    <name type="scientific">Gongylonema pulchrum</name>
    <dbReference type="NCBI Taxonomy" id="637853"/>
    <lineage>
        <taxon>Eukaryota</taxon>
        <taxon>Metazoa</taxon>
        <taxon>Ecdysozoa</taxon>
        <taxon>Nematoda</taxon>
        <taxon>Chromadorea</taxon>
        <taxon>Rhabditida</taxon>
        <taxon>Spirurina</taxon>
        <taxon>Spiruromorpha</taxon>
        <taxon>Spiruroidea</taxon>
        <taxon>Gongylonematidae</taxon>
        <taxon>Gongylonema</taxon>
    </lineage>
</organism>
<dbReference type="WBParaSite" id="GPUH_0001092101-mRNA-1">
    <property type="protein sequence ID" value="GPUH_0001092101-mRNA-1"/>
    <property type="gene ID" value="GPUH_0001092101"/>
</dbReference>
<evidence type="ECO:0000313" key="2">
    <source>
        <dbReference type="WBParaSite" id="GPUH_0001092101-mRNA-1"/>
    </source>
</evidence>
<dbReference type="AlphaFoldDB" id="A0A183DQB7"/>
<dbReference type="InterPro" id="IPR015403">
    <property type="entry name" value="Mon2/Sec7/BIG1-like_HDS"/>
</dbReference>
<sequence length="422" mass="48082">LNRFAVECLGDCVSKLMLTEANGFCYNQLIFQPFQDILCAEMCSEESQEQIVTLLATFVHSNANMIGSGWRPLFSTLKALRIESHNDADADNDDQLKTVSSVQATVLDIFSAYLNIRNTNVLLATLLDYITCVLQYLQSMEPEDDVAITSTNITVASTALQNLLKVERMLHDLLNRADTADPHLLQRLTMRERDQQFVERHTDASFLVEPLSTVLIEEPFFDVVQPILPTDLDRLLEVPQTNSPWENYTAPMRSCVEIYLSLLEGLTAVTFVCPVPLQSNLLRTIADLIEAQISTDYGMNFGAYGLSVLVFPMLQRWLRKETAEHENNLKQALGLCTEIVKQYVLHSEGIHSKTLFAHCFSLRSYTVIFLIRHNKRQSLADRFTHHTGYIYKCDSFSLKKTHYRINKLSYSTSKEQTIGRDF</sequence>
<feature type="domain" description="Mon2/Sec7/BIG1-like HDS" evidence="1">
    <location>
        <begin position="17"/>
        <end position="83"/>
    </location>
</feature>
<protein>
    <submittedName>
        <fullName evidence="2">DUF1981 domain-containing protein</fullName>
    </submittedName>
</protein>
<reference evidence="2" key="1">
    <citation type="submission" date="2016-06" db="UniProtKB">
        <authorList>
            <consortium name="WormBaseParasite"/>
        </authorList>
    </citation>
    <scope>IDENTIFICATION</scope>
</reference>
<dbReference type="Pfam" id="PF09324">
    <property type="entry name" value="Sec7-like_HDS"/>
    <property type="match status" value="1"/>
</dbReference>